<protein>
    <submittedName>
        <fullName evidence="3">Uncharacterized protein</fullName>
    </submittedName>
</protein>
<feature type="compositionally biased region" description="Basic residues" evidence="1">
    <location>
        <begin position="187"/>
        <end position="197"/>
    </location>
</feature>
<name>A0AAU9F901_DROMD</name>
<evidence type="ECO:0000313" key="4">
    <source>
        <dbReference type="Proteomes" id="UP001500889"/>
    </source>
</evidence>
<proteinExistence type="predicted"/>
<keyword evidence="2" id="KW-0732">Signal</keyword>
<feature type="compositionally biased region" description="Low complexity" evidence="1">
    <location>
        <begin position="156"/>
        <end position="172"/>
    </location>
</feature>
<feature type="compositionally biased region" description="Basic residues" evidence="1">
    <location>
        <begin position="262"/>
        <end position="280"/>
    </location>
</feature>
<feature type="signal peptide" evidence="2">
    <location>
        <begin position="1"/>
        <end position="25"/>
    </location>
</feature>
<gene>
    <name evidence="3" type="ORF">DMAD_10281</name>
</gene>
<evidence type="ECO:0000256" key="2">
    <source>
        <dbReference type="SAM" id="SignalP"/>
    </source>
</evidence>
<sequence length="447" mass="51159">MSLRQSNVCLVSALCIGSLISIISAAPISPSFTDPLHPTTKSPLWRFSPQTMPDDEWIPTGSTFYANSVTKAPQRSAFAAYIHSNPTKFVEPITLKVWPSHIDRVKLEPFWSTIFERNGERFTTAIHPSLWVRQPNISRNSELVLVPSPTTKVQRPLGSSIPLGSSSPSAPKSDPDVPSDEAETKPARRRSKKRFRGRLTPPLSSVHPGIKFKAPETQEIGVTSAMRNPELVLVGLPSTKDSQETSQSEDAEVEAVRHTSKMRLRGRKHSRRKQRRRKPVTKGNVNKPQLKRKMSVPMELTLPLKYLLRDGGKTTLDFFVHTDPPVWRDTRYHFQHLSQQPRLRIESNPMVEYYPDEAQMDEVCRDESTIIGTDIVTSYIKPHIYQKPYTKRILYTKFRDTWGMAEILMFCHHPENVPVLKFLKCAIMRHKMMESMLPKYPYHQVQT</sequence>
<feature type="chain" id="PRO_5043706494" evidence="2">
    <location>
        <begin position="26"/>
        <end position="447"/>
    </location>
</feature>
<accession>A0AAU9F901</accession>
<dbReference type="EMBL" id="AP029263">
    <property type="protein sequence ID" value="BFF92159.1"/>
    <property type="molecule type" value="Genomic_DNA"/>
</dbReference>
<feature type="region of interest" description="Disordered" evidence="1">
    <location>
        <begin position="238"/>
        <end position="257"/>
    </location>
</feature>
<organism evidence="3 4">
    <name type="scientific">Drosophila madeirensis</name>
    <name type="common">Fruit fly</name>
    <dbReference type="NCBI Taxonomy" id="30013"/>
    <lineage>
        <taxon>Eukaryota</taxon>
        <taxon>Metazoa</taxon>
        <taxon>Ecdysozoa</taxon>
        <taxon>Arthropoda</taxon>
        <taxon>Hexapoda</taxon>
        <taxon>Insecta</taxon>
        <taxon>Pterygota</taxon>
        <taxon>Neoptera</taxon>
        <taxon>Endopterygota</taxon>
        <taxon>Diptera</taxon>
        <taxon>Brachycera</taxon>
        <taxon>Muscomorpha</taxon>
        <taxon>Ephydroidea</taxon>
        <taxon>Drosophilidae</taxon>
        <taxon>Drosophila</taxon>
        <taxon>Sophophora</taxon>
    </lineage>
</organism>
<evidence type="ECO:0000313" key="3">
    <source>
        <dbReference type="EMBL" id="BFF92159.1"/>
    </source>
</evidence>
<feature type="region of interest" description="Disordered" evidence="1">
    <location>
        <begin position="149"/>
        <end position="209"/>
    </location>
</feature>
<dbReference type="Proteomes" id="UP001500889">
    <property type="component" value="Chromosome O"/>
</dbReference>
<dbReference type="AlphaFoldDB" id="A0AAU9F901"/>
<feature type="region of interest" description="Disordered" evidence="1">
    <location>
        <begin position="262"/>
        <end position="290"/>
    </location>
</feature>
<keyword evidence="4" id="KW-1185">Reference proteome</keyword>
<evidence type="ECO:0000256" key="1">
    <source>
        <dbReference type="SAM" id="MobiDB-lite"/>
    </source>
</evidence>
<reference evidence="3 4" key="1">
    <citation type="submission" date="2024-02" db="EMBL/GenBank/DDBJ databases">
        <title>A chromosome-level genome assembly of Drosophila madeirensis, a fruit fly species endemic to Madeira island.</title>
        <authorList>
            <person name="Tomihara K."/>
            <person name="Llopart A."/>
            <person name="Yamamoto D."/>
        </authorList>
    </citation>
    <scope>NUCLEOTIDE SEQUENCE [LARGE SCALE GENOMIC DNA]</scope>
    <source>
        <strain evidence="3 4">RF1</strain>
    </source>
</reference>